<keyword evidence="1" id="KW-1133">Transmembrane helix</keyword>
<dbReference type="EMBL" id="JABFDB010000002">
    <property type="protein sequence ID" value="NYZ19340.1"/>
    <property type="molecule type" value="Genomic_DNA"/>
</dbReference>
<reference evidence="2 3" key="1">
    <citation type="submission" date="2020-05" db="EMBL/GenBank/DDBJ databases">
        <title>Azospirillum oleiclasticum sp. nov, a nitrogen-fixing and heavy crude oil-emulsifying bacterium isolated from the crude oil of Yumen Oilfield.</title>
        <authorList>
            <person name="Wu D."/>
            <person name="Cai M."/>
            <person name="Zhang X."/>
        </authorList>
    </citation>
    <scope>NUCLEOTIDE SEQUENCE [LARGE SCALE GENOMIC DNA]</scope>
    <source>
        <strain evidence="2 3">ROY-1-1-2</strain>
    </source>
</reference>
<gene>
    <name evidence="2" type="ORF">HND93_06425</name>
</gene>
<name>A0ABX2T9H9_9PROT</name>
<dbReference type="RefSeq" id="WP_180281089.1">
    <property type="nucleotide sequence ID" value="NZ_JABFDB010000002.1"/>
</dbReference>
<keyword evidence="3" id="KW-1185">Reference proteome</keyword>
<proteinExistence type="predicted"/>
<sequence length="206" mass="22331">MHSALHFNWPVGAGLCDLHSRTVDNSGVLLMLSDRVIRVDVRDLDDLPVGGAKVLFSLDGEPFSEVVTGIEPITCQISSQACKVGISVSYKDYTEGVLLSQDANRHVFSIPIHQRDNNMTQTAERWAVIVGCIFVAIAIFLGFYFDNQSSLQNRIIISVLSIGLASFGSTIIGVLKVEMKLGQRLAVTAAGALAIFVLLFFFGPGE</sequence>
<keyword evidence="1" id="KW-0472">Membrane</keyword>
<organism evidence="2 3">
    <name type="scientific">Azospirillum oleiclasticum</name>
    <dbReference type="NCBI Taxonomy" id="2735135"/>
    <lineage>
        <taxon>Bacteria</taxon>
        <taxon>Pseudomonadati</taxon>
        <taxon>Pseudomonadota</taxon>
        <taxon>Alphaproteobacteria</taxon>
        <taxon>Rhodospirillales</taxon>
        <taxon>Azospirillaceae</taxon>
        <taxon>Azospirillum</taxon>
    </lineage>
</organism>
<keyword evidence="1" id="KW-0812">Transmembrane</keyword>
<evidence type="ECO:0000256" key="1">
    <source>
        <dbReference type="SAM" id="Phobius"/>
    </source>
</evidence>
<feature type="transmembrane region" description="Helical" evidence="1">
    <location>
        <begin position="151"/>
        <end position="173"/>
    </location>
</feature>
<evidence type="ECO:0000313" key="3">
    <source>
        <dbReference type="Proteomes" id="UP000584642"/>
    </source>
</evidence>
<dbReference type="Proteomes" id="UP000584642">
    <property type="component" value="Unassembled WGS sequence"/>
</dbReference>
<protein>
    <submittedName>
        <fullName evidence="2">Uncharacterized protein</fullName>
    </submittedName>
</protein>
<evidence type="ECO:0000313" key="2">
    <source>
        <dbReference type="EMBL" id="NYZ19340.1"/>
    </source>
</evidence>
<comment type="caution">
    <text evidence="2">The sequence shown here is derived from an EMBL/GenBank/DDBJ whole genome shotgun (WGS) entry which is preliminary data.</text>
</comment>
<feature type="transmembrane region" description="Helical" evidence="1">
    <location>
        <begin position="185"/>
        <end position="203"/>
    </location>
</feature>
<accession>A0ABX2T9H9</accession>
<feature type="transmembrane region" description="Helical" evidence="1">
    <location>
        <begin position="126"/>
        <end position="145"/>
    </location>
</feature>